<name>A0A1G9QFW2_9SPHI</name>
<evidence type="ECO:0000256" key="1">
    <source>
        <dbReference type="SAM" id="SignalP"/>
    </source>
</evidence>
<dbReference type="OrthoDB" id="826619at2"/>
<gene>
    <name evidence="2" type="ORF">SAMN05421813_10621</name>
</gene>
<dbReference type="PROSITE" id="PS51257">
    <property type="entry name" value="PROKAR_LIPOPROTEIN"/>
    <property type="match status" value="1"/>
</dbReference>
<dbReference type="RefSeq" id="WP_090701767.1">
    <property type="nucleotide sequence ID" value="NZ_FNHH01000006.1"/>
</dbReference>
<evidence type="ECO:0008006" key="4">
    <source>
        <dbReference type="Google" id="ProtNLM"/>
    </source>
</evidence>
<dbReference type="InterPro" id="IPR011467">
    <property type="entry name" value="DUF1573"/>
</dbReference>
<dbReference type="STRING" id="990371.SAMN05421813_10621"/>
<organism evidence="2 3">
    <name type="scientific">Daejeonella rubra</name>
    <dbReference type="NCBI Taxonomy" id="990371"/>
    <lineage>
        <taxon>Bacteria</taxon>
        <taxon>Pseudomonadati</taxon>
        <taxon>Bacteroidota</taxon>
        <taxon>Sphingobacteriia</taxon>
        <taxon>Sphingobacteriales</taxon>
        <taxon>Sphingobacteriaceae</taxon>
        <taxon>Daejeonella</taxon>
    </lineage>
</organism>
<dbReference type="Gene3D" id="2.60.40.10">
    <property type="entry name" value="Immunoglobulins"/>
    <property type="match status" value="1"/>
</dbReference>
<dbReference type="EMBL" id="FNHH01000006">
    <property type="protein sequence ID" value="SDM09942.1"/>
    <property type="molecule type" value="Genomic_DNA"/>
</dbReference>
<keyword evidence="3" id="KW-1185">Reference proteome</keyword>
<dbReference type="PANTHER" id="PTHR37833">
    <property type="entry name" value="LIPOPROTEIN-RELATED"/>
    <property type="match status" value="1"/>
</dbReference>
<proteinExistence type="predicted"/>
<accession>A0A1G9QFW2</accession>
<dbReference type="AlphaFoldDB" id="A0A1G9QFW2"/>
<keyword evidence="1" id="KW-0732">Signal</keyword>
<evidence type="ECO:0000313" key="2">
    <source>
        <dbReference type="EMBL" id="SDM09942.1"/>
    </source>
</evidence>
<dbReference type="Proteomes" id="UP000199226">
    <property type="component" value="Unassembled WGS sequence"/>
</dbReference>
<dbReference type="Pfam" id="PF07610">
    <property type="entry name" value="DUF1573"/>
    <property type="match status" value="1"/>
</dbReference>
<evidence type="ECO:0000313" key="3">
    <source>
        <dbReference type="Proteomes" id="UP000199226"/>
    </source>
</evidence>
<dbReference type="PANTHER" id="PTHR37833:SF1">
    <property type="entry name" value="SIGNAL PEPTIDE PROTEIN"/>
    <property type="match status" value="1"/>
</dbReference>
<reference evidence="3" key="1">
    <citation type="submission" date="2016-10" db="EMBL/GenBank/DDBJ databases">
        <authorList>
            <person name="Varghese N."/>
            <person name="Submissions S."/>
        </authorList>
    </citation>
    <scope>NUCLEOTIDE SEQUENCE [LARGE SCALE GENOMIC DNA]</scope>
    <source>
        <strain evidence="3">DSM 24536</strain>
    </source>
</reference>
<feature type="signal peptide" evidence="1">
    <location>
        <begin position="1"/>
        <end position="21"/>
    </location>
</feature>
<dbReference type="InterPro" id="IPR013783">
    <property type="entry name" value="Ig-like_fold"/>
</dbReference>
<feature type="chain" id="PRO_5011552363" description="DUF1573 domain-containing protein" evidence="1">
    <location>
        <begin position="22"/>
        <end position="147"/>
    </location>
</feature>
<sequence length="147" mass="15681">MRKIFLSIACLVVLAACNNQKTVESTADSKETSEIAAVDTSNAPAFKFEKEVYDFGEIKEGEKVTYDFKFKNIGNSPLIISSATATCGCTIPEYPKEPVAPGAEGVIRVVFNSAGKPGMQNKIVSITANTIPSLTELNILGNVMAAE</sequence>
<protein>
    <recommendedName>
        <fullName evidence="4">DUF1573 domain-containing protein</fullName>
    </recommendedName>
</protein>